<name>A0A388SSZ0_9ACTN</name>
<feature type="compositionally biased region" description="Acidic residues" evidence="1">
    <location>
        <begin position="8"/>
        <end position="30"/>
    </location>
</feature>
<protein>
    <submittedName>
        <fullName evidence="2">Uncharacterized protein</fullName>
    </submittedName>
</protein>
<feature type="region of interest" description="Disordered" evidence="1">
    <location>
        <begin position="1"/>
        <end position="59"/>
    </location>
</feature>
<reference evidence="2 3" key="1">
    <citation type="submission" date="2018-07" db="EMBL/GenBank/DDBJ databases">
        <title>Whole Genome Shotgun Sequence of Streptomyces spongiicola strain 531S.</title>
        <authorList>
            <person name="Dohra H."/>
            <person name="Kodani S."/>
        </authorList>
    </citation>
    <scope>NUCLEOTIDE SEQUENCE [LARGE SCALE GENOMIC DNA]</scope>
    <source>
        <strain evidence="2 3">531S</strain>
    </source>
</reference>
<comment type="caution">
    <text evidence="2">The sequence shown here is derived from an EMBL/GenBank/DDBJ whole genome shotgun (WGS) entry which is preliminary data.</text>
</comment>
<dbReference type="AlphaFoldDB" id="A0A388SSZ0"/>
<evidence type="ECO:0000313" key="3">
    <source>
        <dbReference type="Proteomes" id="UP000265354"/>
    </source>
</evidence>
<evidence type="ECO:0000313" key="2">
    <source>
        <dbReference type="EMBL" id="GBP98941.1"/>
    </source>
</evidence>
<sequence length="105" mass="11491">MPAREEEGGWEEECDEEGDAEWDEEWDEEERDKGEPFTRVAPASRAHRHAEQRIGQPATTEMGVMSFGFRAAPGAVTVINVLTSVCSSVLVGALDRASRTAATPE</sequence>
<dbReference type="Proteomes" id="UP000265354">
    <property type="component" value="Unassembled WGS sequence"/>
</dbReference>
<proteinExistence type="predicted"/>
<accession>A0A388SSZ0</accession>
<organism evidence="2 3">
    <name type="scientific">Streptomyces spongiicola</name>
    <dbReference type="NCBI Taxonomy" id="1690221"/>
    <lineage>
        <taxon>Bacteria</taxon>
        <taxon>Bacillati</taxon>
        <taxon>Actinomycetota</taxon>
        <taxon>Actinomycetes</taxon>
        <taxon>Kitasatosporales</taxon>
        <taxon>Streptomycetaceae</taxon>
        <taxon>Streptomyces</taxon>
    </lineage>
</organism>
<dbReference type="EMBL" id="BGZL01000001">
    <property type="protein sequence ID" value="GBP98941.1"/>
    <property type="molecule type" value="Genomic_DNA"/>
</dbReference>
<gene>
    <name evidence="2" type="ORF">SSP531S_03340</name>
</gene>
<evidence type="ECO:0000256" key="1">
    <source>
        <dbReference type="SAM" id="MobiDB-lite"/>
    </source>
</evidence>